<keyword evidence="2" id="KW-1185">Reference proteome</keyword>
<dbReference type="EMBL" id="JAUSYY010000001">
    <property type="protein sequence ID" value="MDQ0893012.1"/>
    <property type="molecule type" value="Genomic_DNA"/>
</dbReference>
<accession>A0ABU0R4K8</accession>
<organism evidence="1 2">
    <name type="scientific">Agromyces ramosus</name>
    <dbReference type="NCBI Taxonomy" id="33879"/>
    <lineage>
        <taxon>Bacteria</taxon>
        <taxon>Bacillati</taxon>
        <taxon>Actinomycetota</taxon>
        <taxon>Actinomycetes</taxon>
        <taxon>Micrococcales</taxon>
        <taxon>Microbacteriaceae</taxon>
        <taxon>Agromyces</taxon>
    </lineage>
</organism>
<proteinExistence type="predicted"/>
<evidence type="ECO:0000313" key="1">
    <source>
        <dbReference type="EMBL" id="MDQ0893012.1"/>
    </source>
</evidence>
<dbReference type="CDD" id="cd06561">
    <property type="entry name" value="AlkD_like"/>
    <property type="match status" value="1"/>
</dbReference>
<dbReference type="Proteomes" id="UP001239083">
    <property type="component" value="Unassembled WGS sequence"/>
</dbReference>
<dbReference type="RefSeq" id="WP_307039089.1">
    <property type="nucleotide sequence ID" value="NZ_JAUSYY010000001.1"/>
</dbReference>
<dbReference type="PANTHER" id="PTHR34070:SF1">
    <property type="entry name" value="DNA ALKYLATION REPAIR PROTEIN"/>
    <property type="match status" value="1"/>
</dbReference>
<comment type="caution">
    <text evidence="1">The sequence shown here is derived from an EMBL/GenBank/DDBJ whole genome shotgun (WGS) entry which is preliminary data.</text>
</comment>
<dbReference type="InterPro" id="IPR014825">
    <property type="entry name" value="DNA_alkylation"/>
</dbReference>
<dbReference type="Pfam" id="PF08713">
    <property type="entry name" value="DNA_alkylation"/>
    <property type="match status" value="1"/>
</dbReference>
<protein>
    <submittedName>
        <fullName evidence="1">3-methyladenine DNA glycosylase AlkD</fullName>
    </submittedName>
</protein>
<evidence type="ECO:0000313" key="2">
    <source>
        <dbReference type="Proteomes" id="UP001239083"/>
    </source>
</evidence>
<gene>
    <name evidence="1" type="ORF">QFZ26_000567</name>
</gene>
<sequence>MHAPTDAPALITALEGMATAAERDKYTRYFAPDPDAPFIGVRMGAVFDLAKTALDLPAAELEQLLQQPTHEVRALACSIMGKSAARRTTTGERRTELYELYLRRHDRIDQWDLVDLAARDVVGAYLVARDRSPLARLAASGFWPERRTALVASFAFLRLGELDDAYRLADTLVDDPEPLVQKALGWVLRAAGDLDRPRLTAFVEEHAATMPRVALRAAIEHYEKPERARILAIR</sequence>
<dbReference type="PANTHER" id="PTHR34070">
    <property type="entry name" value="ARMADILLO-TYPE FOLD"/>
    <property type="match status" value="1"/>
</dbReference>
<dbReference type="Gene3D" id="1.25.10.90">
    <property type="match status" value="1"/>
</dbReference>
<reference evidence="1 2" key="1">
    <citation type="submission" date="2023-07" db="EMBL/GenBank/DDBJ databases">
        <title>Comparative genomics of wheat-associated soil bacteria to identify genetic determinants of phenazine resistance.</title>
        <authorList>
            <person name="Mouncey N."/>
        </authorList>
    </citation>
    <scope>NUCLEOTIDE SEQUENCE [LARGE SCALE GENOMIC DNA]</scope>
    <source>
        <strain evidence="1 2">V3I3</strain>
    </source>
</reference>
<name>A0ABU0R4K8_9MICO</name>
<dbReference type="InterPro" id="IPR016024">
    <property type="entry name" value="ARM-type_fold"/>
</dbReference>
<dbReference type="SUPFAM" id="SSF48371">
    <property type="entry name" value="ARM repeat"/>
    <property type="match status" value="1"/>
</dbReference>